<proteinExistence type="inferred from homology"/>
<dbReference type="PROSITE" id="PS50054">
    <property type="entry name" value="TYR_PHOSPHATASE_DUAL"/>
    <property type="match status" value="1"/>
</dbReference>
<accession>A0A812UQH8</accession>
<dbReference type="Proteomes" id="UP000604046">
    <property type="component" value="Unassembled WGS sequence"/>
</dbReference>
<dbReference type="Pfam" id="PF00782">
    <property type="entry name" value="DSPc"/>
    <property type="match status" value="1"/>
</dbReference>
<protein>
    <recommendedName>
        <fullName evidence="2">protein-tyrosine-phosphatase</fullName>
        <ecNumber evidence="2">3.1.3.48</ecNumber>
    </recommendedName>
</protein>
<gene>
    <name evidence="7" type="primary">PHS1</name>
    <name evidence="7" type="ORF">SNAT2548_LOCUS32750</name>
</gene>
<evidence type="ECO:0000256" key="4">
    <source>
        <dbReference type="ARBA" id="ARBA00022912"/>
    </source>
</evidence>
<comment type="similarity">
    <text evidence="1">Belongs to the protein-tyrosine phosphatase family. Non-receptor class dual specificity subfamily.</text>
</comment>
<dbReference type="InterPro" id="IPR000340">
    <property type="entry name" value="Dual-sp_phosphatase_cat-dom"/>
</dbReference>
<sequence length="158" mass="17711">MYVRSDVQAAECSFLQSWYGSAPAWLLVGGQPAVAEEVLQRHGISCILSCCDRLPLPPWTRNHRASMRDSAEERLEPFLEEALRFLREAKAAQQKCLVACHAGSSRSVTMVLAYLIMEEGMSLHNAWDLVRTQRGSAQPNRSFARQLIELDRAVHGVT</sequence>
<dbReference type="PROSITE" id="PS50056">
    <property type="entry name" value="TYR_PHOSPHATASE_2"/>
    <property type="match status" value="1"/>
</dbReference>
<evidence type="ECO:0000259" key="5">
    <source>
        <dbReference type="PROSITE" id="PS50054"/>
    </source>
</evidence>
<dbReference type="AlphaFoldDB" id="A0A812UQH8"/>
<dbReference type="Gene3D" id="3.90.190.10">
    <property type="entry name" value="Protein tyrosine phosphatase superfamily"/>
    <property type="match status" value="1"/>
</dbReference>
<dbReference type="InterPro" id="IPR029021">
    <property type="entry name" value="Prot-tyrosine_phosphatase-like"/>
</dbReference>
<feature type="domain" description="Tyrosine specific protein phosphatases" evidence="6">
    <location>
        <begin position="76"/>
        <end position="134"/>
    </location>
</feature>
<dbReference type="GO" id="GO:0005737">
    <property type="term" value="C:cytoplasm"/>
    <property type="evidence" value="ECO:0007669"/>
    <property type="project" value="TreeGrafter"/>
</dbReference>
<dbReference type="PANTHER" id="PTHR10159">
    <property type="entry name" value="DUAL SPECIFICITY PROTEIN PHOSPHATASE"/>
    <property type="match status" value="1"/>
</dbReference>
<evidence type="ECO:0000256" key="1">
    <source>
        <dbReference type="ARBA" id="ARBA00008601"/>
    </source>
</evidence>
<feature type="domain" description="Tyrosine-protein phosphatase" evidence="5">
    <location>
        <begin position="18"/>
        <end position="156"/>
    </location>
</feature>
<dbReference type="SMART" id="SM00195">
    <property type="entry name" value="DSPc"/>
    <property type="match status" value="1"/>
</dbReference>
<evidence type="ECO:0000259" key="6">
    <source>
        <dbReference type="PROSITE" id="PS50056"/>
    </source>
</evidence>
<evidence type="ECO:0000313" key="8">
    <source>
        <dbReference type="Proteomes" id="UP000604046"/>
    </source>
</evidence>
<dbReference type="GO" id="GO:0043409">
    <property type="term" value="P:negative regulation of MAPK cascade"/>
    <property type="evidence" value="ECO:0007669"/>
    <property type="project" value="TreeGrafter"/>
</dbReference>
<dbReference type="InterPro" id="IPR020422">
    <property type="entry name" value="TYR_PHOSPHATASE_DUAL_dom"/>
</dbReference>
<reference evidence="7" key="1">
    <citation type="submission" date="2021-02" db="EMBL/GenBank/DDBJ databases">
        <authorList>
            <person name="Dougan E. K."/>
            <person name="Rhodes N."/>
            <person name="Thang M."/>
            <person name="Chan C."/>
        </authorList>
    </citation>
    <scope>NUCLEOTIDE SEQUENCE</scope>
</reference>
<evidence type="ECO:0000313" key="7">
    <source>
        <dbReference type="EMBL" id="CAE7574071.1"/>
    </source>
</evidence>
<name>A0A812UQH8_9DINO</name>
<keyword evidence="3" id="KW-0378">Hydrolase</keyword>
<dbReference type="OrthoDB" id="10252009at2759"/>
<organism evidence="7 8">
    <name type="scientific">Symbiodinium natans</name>
    <dbReference type="NCBI Taxonomy" id="878477"/>
    <lineage>
        <taxon>Eukaryota</taxon>
        <taxon>Sar</taxon>
        <taxon>Alveolata</taxon>
        <taxon>Dinophyceae</taxon>
        <taxon>Suessiales</taxon>
        <taxon>Symbiodiniaceae</taxon>
        <taxon>Symbiodinium</taxon>
    </lineage>
</organism>
<dbReference type="CDD" id="cd14498">
    <property type="entry name" value="DSP"/>
    <property type="match status" value="1"/>
</dbReference>
<dbReference type="GO" id="GO:0033550">
    <property type="term" value="F:MAP kinase tyrosine phosphatase activity"/>
    <property type="evidence" value="ECO:0007669"/>
    <property type="project" value="TreeGrafter"/>
</dbReference>
<dbReference type="PANTHER" id="PTHR10159:SF519">
    <property type="entry name" value="DUAL SPECIFICITY PROTEIN PHOSPHATASE MPK3"/>
    <property type="match status" value="1"/>
</dbReference>
<evidence type="ECO:0000256" key="2">
    <source>
        <dbReference type="ARBA" id="ARBA00013064"/>
    </source>
</evidence>
<dbReference type="InterPro" id="IPR000387">
    <property type="entry name" value="Tyr_Pase_dom"/>
</dbReference>
<evidence type="ECO:0000256" key="3">
    <source>
        <dbReference type="ARBA" id="ARBA00022801"/>
    </source>
</evidence>
<dbReference type="GO" id="GO:0017017">
    <property type="term" value="F:MAP kinase tyrosine/serine/threonine phosphatase activity"/>
    <property type="evidence" value="ECO:0007669"/>
    <property type="project" value="TreeGrafter"/>
</dbReference>
<dbReference type="EC" id="3.1.3.48" evidence="2"/>
<dbReference type="SUPFAM" id="SSF52799">
    <property type="entry name" value="(Phosphotyrosine protein) phosphatases II"/>
    <property type="match status" value="1"/>
</dbReference>
<comment type="caution">
    <text evidence="7">The sequence shown here is derived from an EMBL/GenBank/DDBJ whole genome shotgun (WGS) entry which is preliminary data.</text>
</comment>
<dbReference type="GO" id="GO:0008330">
    <property type="term" value="F:protein tyrosine/threonine phosphatase activity"/>
    <property type="evidence" value="ECO:0007669"/>
    <property type="project" value="TreeGrafter"/>
</dbReference>
<dbReference type="EMBL" id="CAJNDS010002723">
    <property type="protein sequence ID" value="CAE7574071.1"/>
    <property type="molecule type" value="Genomic_DNA"/>
</dbReference>
<keyword evidence="8" id="KW-1185">Reference proteome</keyword>
<keyword evidence="4" id="KW-0904">Protein phosphatase</keyword>